<evidence type="ECO:0000256" key="4">
    <source>
        <dbReference type="ARBA" id="ARBA00023125"/>
    </source>
</evidence>
<evidence type="ECO:0000256" key="2">
    <source>
        <dbReference type="ARBA" id="ARBA00023015"/>
    </source>
</evidence>
<dbReference type="NCBIfam" id="TIGR02937">
    <property type="entry name" value="sigma70-ECF"/>
    <property type="match status" value="1"/>
</dbReference>
<keyword evidence="2" id="KW-0805">Transcription regulation</keyword>
<dbReference type="Gene3D" id="1.10.10.10">
    <property type="entry name" value="Winged helix-like DNA-binding domain superfamily/Winged helix DNA-binding domain"/>
    <property type="match status" value="1"/>
</dbReference>
<keyword evidence="9" id="KW-1185">Reference proteome</keyword>
<dbReference type="KEGG" id="agv:OJF2_06460"/>
<dbReference type="PANTHER" id="PTHR43133:SF8">
    <property type="entry name" value="RNA POLYMERASE SIGMA FACTOR HI_1459-RELATED"/>
    <property type="match status" value="1"/>
</dbReference>
<evidence type="ECO:0000313" key="9">
    <source>
        <dbReference type="Proteomes" id="UP000324233"/>
    </source>
</evidence>
<proteinExistence type="inferred from homology"/>
<dbReference type="Pfam" id="PF04542">
    <property type="entry name" value="Sigma70_r2"/>
    <property type="match status" value="1"/>
</dbReference>
<evidence type="ECO:0000259" key="6">
    <source>
        <dbReference type="Pfam" id="PF04542"/>
    </source>
</evidence>
<feature type="domain" description="RNA polymerase sigma factor 70 region 4 type 2" evidence="7">
    <location>
        <begin position="151"/>
        <end position="187"/>
    </location>
</feature>
<dbReference type="OrthoDB" id="258490at2"/>
<accession>A0A5B9VW47</accession>
<dbReference type="InterPro" id="IPR013249">
    <property type="entry name" value="RNA_pol_sigma70_r4_t2"/>
</dbReference>
<dbReference type="SUPFAM" id="SSF88946">
    <property type="entry name" value="Sigma2 domain of RNA polymerase sigma factors"/>
    <property type="match status" value="1"/>
</dbReference>
<dbReference type="PANTHER" id="PTHR43133">
    <property type="entry name" value="RNA POLYMERASE ECF-TYPE SIGMA FACTO"/>
    <property type="match status" value="1"/>
</dbReference>
<dbReference type="EMBL" id="CP042997">
    <property type="protein sequence ID" value="QEH32177.1"/>
    <property type="molecule type" value="Genomic_DNA"/>
</dbReference>
<dbReference type="GO" id="GO:0006352">
    <property type="term" value="P:DNA-templated transcription initiation"/>
    <property type="evidence" value="ECO:0007669"/>
    <property type="project" value="InterPro"/>
</dbReference>
<sequence>MAESPSTHASLVIRLRDPEDERAWSQFVAIYGPVVRRIARGRGLQEADAEDLAQEVFRAVARAIDRYDPDPRRGSFRGWLSRIARNLIINLLAARRHQPLGSGDTDVLRLLEQRPDPSSEDSAEFDAERRRGLVLWAADRVRHEFSDVAWQAFRLAGVDGRPPREVAEALGMSLGTVYQYKSRAVVRIRRELEQFDWESTDHP</sequence>
<dbReference type="AlphaFoldDB" id="A0A5B9VW47"/>
<dbReference type="Gene3D" id="1.10.1740.10">
    <property type="match status" value="1"/>
</dbReference>
<dbReference type="InterPro" id="IPR014284">
    <property type="entry name" value="RNA_pol_sigma-70_dom"/>
</dbReference>
<keyword evidence="4" id="KW-0238">DNA-binding</keyword>
<protein>
    <submittedName>
        <fullName evidence="8">ECF RNA polymerase sigma factor SigE</fullName>
    </submittedName>
</protein>
<keyword evidence="5" id="KW-0804">Transcription</keyword>
<dbReference type="GO" id="GO:0003677">
    <property type="term" value="F:DNA binding"/>
    <property type="evidence" value="ECO:0007669"/>
    <property type="project" value="UniProtKB-KW"/>
</dbReference>
<dbReference type="InterPro" id="IPR013324">
    <property type="entry name" value="RNA_pol_sigma_r3/r4-like"/>
</dbReference>
<reference evidence="8 9" key="1">
    <citation type="submission" date="2019-08" db="EMBL/GenBank/DDBJ databases">
        <title>Deep-cultivation of Planctomycetes and their phenomic and genomic characterization uncovers novel biology.</title>
        <authorList>
            <person name="Wiegand S."/>
            <person name="Jogler M."/>
            <person name="Boedeker C."/>
            <person name="Pinto D."/>
            <person name="Vollmers J."/>
            <person name="Rivas-Marin E."/>
            <person name="Kohn T."/>
            <person name="Peeters S.H."/>
            <person name="Heuer A."/>
            <person name="Rast P."/>
            <person name="Oberbeckmann S."/>
            <person name="Bunk B."/>
            <person name="Jeske O."/>
            <person name="Meyerdierks A."/>
            <person name="Storesund J.E."/>
            <person name="Kallscheuer N."/>
            <person name="Luecker S."/>
            <person name="Lage O.M."/>
            <person name="Pohl T."/>
            <person name="Merkel B.J."/>
            <person name="Hornburger P."/>
            <person name="Mueller R.-W."/>
            <person name="Bruemmer F."/>
            <person name="Labrenz M."/>
            <person name="Spormann A.M."/>
            <person name="Op den Camp H."/>
            <person name="Overmann J."/>
            <person name="Amann R."/>
            <person name="Jetten M.S.M."/>
            <person name="Mascher T."/>
            <person name="Medema M.H."/>
            <person name="Devos D.P."/>
            <person name="Kaster A.-K."/>
            <person name="Ovreas L."/>
            <person name="Rohde M."/>
            <person name="Galperin M.Y."/>
            <person name="Jogler C."/>
        </authorList>
    </citation>
    <scope>NUCLEOTIDE SEQUENCE [LARGE SCALE GENOMIC DNA]</scope>
    <source>
        <strain evidence="8 9">OJF2</strain>
    </source>
</reference>
<feature type="domain" description="RNA polymerase sigma-70 region 2" evidence="6">
    <location>
        <begin position="28"/>
        <end position="96"/>
    </location>
</feature>
<evidence type="ECO:0000256" key="3">
    <source>
        <dbReference type="ARBA" id="ARBA00023082"/>
    </source>
</evidence>
<dbReference type="Pfam" id="PF08281">
    <property type="entry name" value="Sigma70_r4_2"/>
    <property type="match status" value="1"/>
</dbReference>
<evidence type="ECO:0000313" key="8">
    <source>
        <dbReference type="EMBL" id="QEH32177.1"/>
    </source>
</evidence>
<name>A0A5B9VW47_9BACT</name>
<dbReference type="InterPro" id="IPR013325">
    <property type="entry name" value="RNA_pol_sigma_r2"/>
</dbReference>
<dbReference type="SUPFAM" id="SSF88659">
    <property type="entry name" value="Sigma3 and sigma4 domains of RNA polymerase sigma factors"/>
    <property type="match status" value="1"/>
</dbReference>
<gene>
    <name evidence="8" type="primary">sigE_12</name>
    <name evidence="8" type="ORF">OJF2_06460</name>
</gene>
<evidence type="ECO:0000256" key="5">
    <source>
        <dbReference type="ARBA" id="ARBA00023163"/>
    </source>
</evidence>
<dbReference type="InterPro" id="IPR007627">
    <property type="entry name" value="RNA_pol_sigma70_r2"/>
</dbReference>
<keyword evidence="3" id="KW-0731">Sigma factor</keyword>
<dbReference type="InterPro" id="IPR036388">
    <property type="entry name" value="WH-like_DNA-bd_sf"/>
</dbReference>
<evidence type="ECO:0000259" key="7">
    <source>
        <dbReference type="Pfam" id="PF08281"/>
    </source>
</evidence>
<organism evidence="8 9">
    <name type="scientific">Aquisphaera giovannonii</name>
    <dbReference type="NCBI Taxonomy" id="406548"/>
    <lineage>
        <taxon>Bacteria</taxon>
        <taxon>Pseudomonadati</taxon>
        <taxon>Planctomycetota</taxon>
        <taxon>Planctomycetia</taxon>
        <taxon>Isosphaerales</taxon>
        <taxon>Isosphaeraceae</taxon>
        <taxon>Aquisphaera</taxon>
    </lineage>
</organism>
<dbReference type="InterPro" id="IPR039425">
    <property type="entry name" value="RNA_pol_sigma-70-like"/>
</dbReference>
<comment type="similarity">
    <text evidence="1">Belongs to the sigma-70 factor family. ECF subfamily.</text>
</comment>
<evidence type="ECO:0000256" key="1">
    <source>
        <dbReference type="ARBA" id="ARBA00010641"/>
    </source>
</evidence>
<dbReference type="GO" id="GO:0016987">
    <property type="term" value="F:sigma factor activity"/>
    <property type="evidence" value="ECO:0007669"/>
    <property type="project" value="UniProtKB-KW"/>
</dbReference>
<dbReference type="Proteomes" id="UP000324233">
    <property type="component" value="Chromosome"/>
</dbReference>
<dbReference type="RefSeq" id="WP_148591164.1">
    <property type="nucleotide sequence ID" value="NZ_CP042997.1"/>
</dbReference>